<reference evidence="3" key="1">
    <citation type="journal article" date="2019" name="Int. J. Syst. Evol. Microbiol.">
        <title>The Global Catalogue of Microorganisms (GCM) 10K type strain sequencing project: providing services to taxonomists for standard genome sequencing and annotation.</title>
        <authorList>
            <consortium name="The Broad Institute Genomics Platform"/>
            <consortium name="The Broad Institute Genome Sequencing Center for Infectious Disease"/>
            <person name="Wu L."/>
            <person name="Ma J."/>
        </authorList>
    </citation>
    <scope>NUCLEOTIDE SEQUENCE [LARGE SCALE GENOMIC DNA]</scope>
    <source>
        <strain evidence="3">JCM 17111</strain>
    </source>
</reference>
<protein>
    <recommendedName>
        <fullName evidence="1">Replication-associated protein G2P N-terminal domain-containing protein</fullName>
    </recommendedName>
</protein>
<evidence type="ECO:0000313" key="2">
    <source>
        <dbReference type="EMBL" id="GAA3579727.1"/>
    </source>
</evidence>
<dbReference type="EMBL" id="BAABCY010000080">
    <property type="protein sequence ID" value="GAA3579727.1"/>
    <property type="molecule type" value="Genomic_DNA"/>
</dbReference>
<dbReference type="InterPro" id="IPR022686">
    <property type="entry name" value="G2P_N"/>
</dbReference>
<comment type="caution">
    <text evidence="2">The sequence shown here is derived from an EMBL/GenBank/DDBJ whole genome shotgun (WGS) entry which is preliminary data.</text>
</comment>
<organism evidence="2 3">
    <name type="scientific">Snuella lapsa</name>
    <dbReference type="NCBI Taxonomy" id="870481"/>
    <lineage>
        <taxon>Bacteria</taxon>
        <taxon>Pseudomonadati</taxon>
        <taxon>Bacteroidota</taxon>
        <taxon>Flavobacteriia</taxon>
        <taxon>Flavobacteriales</taxon>
        <taxon>Flavobacteriaceae</taxon>
        <taxon>Snuella</taxon>
    </lineage>
</organism>
<dbReference type="Proteomes" id="UP001500954">
    <property type="component" value="Unassembled WGS sequence"/>
</dbReference>
<evidence type="ECO:0000313" key="3">
    <source>
        <dbReference type="Proteomes" id="UP001500954"/>
    </source>
</evidence>
<gene>
    <name evidence="2" type="ORF">GCM10022395_30510</name>
</gene>
<dbReference type="Pfam" id="PF05144">
    <property type="entry name" value="Phage_CRI"/>
    <property type="match status" value="1"/>
</dbReference>
<name>A0ABP6Y9R7_9FLAO</name>
<sequence length="333" mass="39742">MIDTIKGYIFLNKYRRSDFKELLKDSRKSITKYGYTKTMNLSNFKITISFENHEPYKLSFNGSLPKFYHGNNLIHLDWSTTKDAIQELSDNLNVDISKAVLTRVDFGVNIPLNHHVYEYTESLLAFPRLVTMRFRDSVTFFNKIDSRNFIFYDKVKELNKRRGRTENNLPYNLKENILRYEIQLKKNLKIRFGIKKVRVKDLFRDTVQNKLVDYWFKGYEKVEKMALGTDPDYMLKEYNGLQKYMSYHGLERLGYDRVIGKISEQNFEVKNSRVKRSKMRGSIKKLLKEVEENGLDKGILDELNNKIIYIKDYILLNKSVPYFNSEKDLEKYY</sequence>
<feature type="domain" description="Replication-associated protein G2P N-terminal" evidence="1">
    <location>
        <begin position="43"/>
        <end position="196"/>
    </location>
</feature>
<proteinExistence type="predicted"/>
<keyword evidence="3" id="KW-1185">Reference proteome</keyword>
<accession>A0ABP6Y9R7</accession>
<evidence type="ECO:0000259" key="1">
    <source>
        <dbReference type="Pfam" id="PF05144"/>
    </source>
</evidence>